<protein>
    <submittedName>
        <fullName evidence="2">11331_t:CDS:1</fullName>
    </submittedName>
</protein>
<dbReference type="SUPFAM" id="SSF52047">
    <property type="entry name" value="RNI-like"/>
    <property type="match status" value="1"/>
</dbReference>
<proteinExistence type="predicted"/>
<dbReference type="EMBL" id="CAJVPI010001176">
    <property type="protein sequence ID" value="CAG8598970.1"/>
    <property type="molecule type" value="Genomic_DNA"/>
</dbReference>
<dbReference type="InterPro" id="IPR036047">
    <property type="entry name" value="F-box-like_dom_sf"/>
</dbReference>
<accession>A0A9N9CCT5</accession>
<dbReference type="InterPro" id="IPR032675">
    <property type="entry name" value="LRR_dom_sf"/>
</dbReference>
<keyword evidence="3" id="KW-1185">Reference proteome</keyword>
<evidence type="ECO:0000313" key="2">
    <source>
        <dbReference type="EMBL" id="CAG8598970.1"/>
    </source>
</evidence>
<dbReference type="Proteomes" id="UP000789739">
    <property type="component" value="Unassembled WGS sequence"/>
</dbReference>
<gene>
    <name evidence="2" type="ORF">PBRASI_LOCUS7533</name>
</gene>
<organism evidence="2 3">
    <name type="scientific">Paraglomus brasilianum</name>
    <dbReference type="NCBI Taxonomy" id="144538"/>
    <lineage>
        <taxon>Eukaryota</taxon>
        <taxon>Fungi</taxon>
        <taxon>Fungi incertae sedis</taxon>
        <taxon>Mucoromycota</taxon>
        <taxon>Glomeromycotina</taxon>
        <taxon>Glomeromycetes</taxon>
        <taxon>Paraglomerales</taxon>
        <taxon>Paraglomeraceae</taxon>
        <taxon>Paraglomus</taxon>
    </lineage>
</organism>
<feature type="domain" description="F-box" evidence="1">
    <location>
        <begin position="5"/>
        <end position="48"/>
    </location>
</feature>
<evidence type="ECO:0000313" key="3">
    <source>
        <dbReference type="Proteomes" id="UP000789739"/>
    </source>
</evidence>
<dbReference type="AlphaFoldDB" id="A0A9N9CCT5"/>
<evidence type="ECO:0000259" key="1">
    <source>
        <dbReference type="Pfam" id="PF12937"/>
    </source>
</evidence>
<dbReference type="Gene3D" id="3.80.10.10">
    <property type="entry name" value="Ribonuclease Inhibitor"/>
    <property type="match status" value="1"/>
</dbReference>
<comment type="caution">
    <text evidence="2">The sequence shown here is derived from an EMBL/GenBank/DDBJ whole genome shotgun (WGS) entry which is preliminary data.</text>
</comment>
<dbReference type="Pfam" id="PF12937">
    <property type="entry name" value="F-box-like"/>
    <property type="match status" value="1"/>
</dbReference>
<sequence>MGFYLPTECLQKILSYIDEEDISTQYSCLLVNRIWHDNTLPILWRRPFAYVKPKYSYKVLHAFLLLLPNEVKKKLGLLMINLKPMNNYARFIRDIDYLHLVGAVDTWLASELRNGFMNSLLLPNGSKVRPDSPMPPVPYFCDGETISGLYERPAVTLERDLKEQIIDELCKLILSRTNRIDRLVLDLEKLGADYVSNVVAIPRIPEAQISLANIREFVCKGHFPKEHIFREMAKYCLNIDSLQVGNRLRWDRLRWNTVNETCSALAQLISVQRKLSKFVLIEWKIKDLELFNALKTQSESLKHFEMYKSSISNCGPLVPLAKCCNLEIFKMDACFGTTSAHMKPLTYRAFPKLRHFTYIDTIYPDIPEFDNEWDPPADDFAAIMSNAGQCLVEVTLGMDKKNYPVIFKTLSQFCPNVKKYVSVIEWASDIMHLMPGIASSCPNLEELTIEVLIKTFQREELINLVETLPSSLQYFHINASADFFDEDLTAFMNKCPPRLRQFTWLTSCERYTQFSHERFKEYRVSPVLEGGYRHHLIFKV</sequence>
<dbReference type="OrthoDB" id="2382875at2759"/>
<name>A0A9N9CCT5_9GLOM</name>
<dbReference type="CDD" id="cd09917">
    <property type="entry name" value="F-box_SF"/>
    <property type="match status" value="1"/>
</dbReference>
<dbReference type="SUPFAM" id="SSF81383">
    <property type="entry name" value="F-box domain"/>
    <property type="match status" value="1"/>
</dbReference>
<reference evidence="2" key="1">
    <citation type="submission" date="2021-06" db="EMBL/GenBank/DDBJ databases">
        <authorList>
            <person name="Kallberg Y."/>
            <person name="Tangrot J."/>
            <person name="Rosling A."/>
        </authorList>
    </citation>
    <scope>NUCLEOTIDE SEQUENCE</scope>
    <source>
        <strain evidence="2">BR232B</strain>
    </source>
</reference>
<dbReference type="InterPro" id="IPR001810">
    <property type="entry name" value="F-box_dom"/>
</dbReference>